<accession>A0A1H1BCP1</accession>
<sequence>MTLIITGYTPTLYENIRELLERGPVAPPAPGIGQRSDGIGTVYAGHANCVLGPPESGKTWYAQATAAEVLFTGGSVLMIDLDHNGVDATVSRFQSFGIAGDVLSDPTRFRYCEPDDQREIDGIVQDASDWQPTLVVIDSFGELGPMYGASSNSADDFTNVFRRAVKPFALHGSCVVVIDHEAKSKDSAAYGATGTSAKKRAYSGTMLRFRIDRPFTPGSGGEAEVTLVKDRNGGLRRHLATEKEPLVGRFKMTDTNGALDAYIVAAQAGEQPKMLGSTTGANLPDLVRELDRLDPPPSSVRDVCARMTWGKDKAREALKAWREVNGIEAVVTPFPDRT</sequence>
<dbReference type="SUPFAM" id="SSF52540">
    <property type="entry name" value="P-loop containing nucleoside triphosphate hydrolases"/>
    <property type="match status" value="1"/>
</dbReference>
<dbReference type="Proteomes" id="UP000182690">
    <property type="component" value="Unassembled WGS sequence"/>
</dbReference>
<dbReference type="STRING" id="1079994.SAMN04488565_2731"/>
<evidence type="ECO:0000313" key="2">
    <source>
        <dbReference type="Proteomes" id="UP000182690"/>
    </source>
</evidence>
<dbReference type="OrthoDB" id="5125686at2"/>
<dbReference type="Gene3D" id="3.40.50.300">
    <property type="entry name" value="P-loop containing nucleotide triphosphate hydrolases"/>
    <property type="match status" value="1"/>
</dbReference>
<name>A0A1H1BCP1_9MICO</name>
<evidence type="ECO:0000313" key="1">
    <source>
        <dbReference type="EMBL" id="SDQ49643.1"/>
    </source>
</evidence>
<protein>
    <submittedName>
        <fullName evidence="1">AAA domain-containing protein</fullName>
    </submittedName>
</protein>
<dbReference type="EMBL" id="FNKB01000002">
    <property type="protein sequence ID" value="SDQ49643.1"/>
    <property type="molecule type" value="Genomic_DNA"/>
</dbReference>
<proteinExistence type="predicted"/>
<organism evidence="1 2">
    <name type="scientific">Leucobacter chromiiresistens</name>
    <dbReference type="NCBI Taxonomy" id="1079994"/>
    <lineage>
        <taxon>Bacteria</taxon>
        <taxon>Bacillati</taxon>
        <taxon>Actinomycetota</taxon>
        <taxon>Actinomycetes</taxon>
        <taxon>Micrococcales</taxon>
        <taxon>Microbacteriaceae</taxon>
        <taxon>Leucobacter</taxon>
    </lineage>
</organism>
<gene>
    <name evidence="1" type="ORF">SAMN04488565_2731</name>
</gene>
<reference evidence="1 2" key="1">
    <citation type="submission" date="2016-10" db="EMBL/GenBank/DDBJ databases">
        <authorList>
            <person name="de Groot N.N."/>
        </authorList>
    </citation>
    <scope>NUCLEOTIDE SEQUENCE [LARGE SCALE GENOMIC DNA]</scope>
    <source>
        <strain evidence="1 2">DSM 22788</strain>
    </source>
</reference>
<dbReference type="RefSeq" id="WP_010156330.1">
    <property type="nucleotide sequence ID" value="NZ_FNKB01000002.1"/>
</dbReference>
<dbReference type="InterPro" id="IPR027417">
    <property type="entry name" value="P-loop_NTPase"/>
</dbReference>
<dbReference type="Pfam" id="PF13481">
    <property type="entry name" value="AAA_25"/>
    <property type="match status" value="1"/>
</dbReference>
<dbReference type="AlphaFoldDB" id="A0A1H1BCP1"/>
<dbReference type="eggNOG" id="COG0468">
    <property type="taxonomic scope" value="Bacteria"/>
</dbReference>